<evidence type="ECO:0000313" key="11">
    <source>
        <dbReference type="Proteomes" id="UP000756346"/>
    </source>
</evidence>
<dbReference type="GO" id="GO:0045944">
    <property type="term" value="P:positive regulation of transcription by RNA polymerase II"/>
    <property type="evidence" value="ECO:0007669"/>
    <property type="project" value="UniProtKB-ARBA"/>
</dbReference>
<protein>
    <recommendedName>
        <fullName evidence="9">C2H2-type domain-containing protein</fullName>
    </recommendedName>
</protein>
<feature type="domain" description="C2H2-type" evidence="9">
    <location>
        <begin position="186"/>
        <end position="215"/>
    </location>
</feature>
<reference evidence="10" key="1">
    <citation type="journal article" date="2021" name="Nat. Commun.">
        <title>Genetic determinants of endophytism in the Arabidopsis root mycobiome.</title>
        <authorList>
            <person name="Mesny F."/>
            <person name="Miyauchi S."/>
            <person name="Thiergart T."/>
            <person name="Pickel B."/>
            <person name="Atanasova L."/>
            <person name="Karlsson M."/>
            <person name="Huettel B."/>
            <person name="Barry K.W."/>
            <person name="Haridas S."/>
            <person name="Chen C."/>
            <person name="Bauer D."/>
            <person name="Andreopoulos W."/>
            <person name="Pangilinan J."/>
            <person name="LaButti K."/>
            <person name="Riley R."/>
            <person name="Lipzen A."/>
            <person name="Clum A."/>
            <person name="Drula E."/>
            <person name="Henrissat B."/>
            <person name="Kohler A."/>
            <person name="Grigoriev I.V."/>
            <person name="Martin F.M."/>
            <person name="Hacquard S."/>
        </authorList>
    </citation>
    <scope>NUCLEOTIDE SEQUENCE</scope>
    <source>
        <strain evidence="10">MPI-CAGE-CH-0230</strain>
    </source>
</reference>
<keyword evidence="5" id="KW-0805">Transcription regulation</keyword>
<evidence type="ECO:0000256" key="8">
    <source>
        <dbReference type="SAM" id="MobiDB-lite"/>
    </source>
</evidence>
<dbReference type="EMBL" id="JAGTJQ010000010">
    <property type="protein sequence ID" value="KAH7021064.1"/>
    <property type="molecule type" value="Genomic_DNA"/>
</dbReference>
<dbReference type="GO" id="GO:0005634">
    <property type="term" value="C:nucleus"/>
    <property type="evidence" value="ECO:0007669"/>
    <property type="project" value="UniProtKB-ARBA"/>
</dbReference>
<dbReference type="PANTHER" id="PTHR19818">
    <property type="entry name" value="ZINC FINGER PROTEIN ZIC AND GLI"/>
    <property type="match status" value="1"/>
</dbReference>
<dbReference type="Gene3D" id="3.30.160.60">
    <property type="entry name" value="Classic Zinc Finger"/>
    <property type="match status" value="3"/>
</dbReference>
<dbReference type="PROSITE" id="PS50157">
    <property type="entry name" value="ZINC_FINGER_C2H2_2"/>
    <property type="match status" value="3"/>
</dbReference>
<keyword evidence="6" id="KW-0804">Transcription</keyword>
<sequence length="338" mass="37014">MHHSSLSSSSSLSGGPPTEYSPFQSYDGTLAPPYGNLLYPTSQLHGHGGHHSTNPLDHARIPAVASRYPFPAYSRSTSPTGRHRAEIGSEYSASLAPSQFPSPGAVPAVTAGSEGYPSPSVASGYTSDVANTAWAKPEYSSIEPHPYYASTAVSPPIANPETRHVRTTRAPKRQTRKLTTKEDANFQCEVPGCGKLFSRSYNYKAHMATHNENRAYPFPCPEPECGKKFVRKTDLQRHNQSVHTKERSHKCDFCHRMFARKDTLRRHMDDGCSRRFDIETVDMGRGSHTDYEAAGKAGAQAVETLHVPGLHHYSSQMSMPPASGSNKFLGHLNAYPDG</sequence>
<comment type="caution">
    <text evidence="10">The sequence shown here is derived from an EMBL/GenBank/DDBJ whole genome shotgun (WGS) entry which is preliminary data.</text>
</comment>
<dbReference type="RefSeq" id="XP_046007265.1">
    <property type="nucleotide sequence ID" value="XM_046159479.1"/>
</dbReference>
<evidence type="ECO:0000259" key="9">
    <source>
        <dbReference type="PROSITE" id="PS50157"/>
    </source>
</evidence>
<dbReference type="Pfam" id="PF00096">
    <property type="entry name" value="zf-C2H2"/>
    <property type="match status" value="3"/>
</dbReference>
<feature type="domain" description="C2H2-type" evidence="9">
    <location>
        <begin position="218"/>
        <end position="248"/>
    </location>
</feature>
<dbReference type="Proteomes" id="UP000756346">
    <property type="component" value="Unassembled WGS sequence"/>
</dbReference>
<feature type="compositionally biased region" description="Basic residues" evidence="8">
    <location>
        <begin position="165"/>
        <end position="177"/>
    </location>
</feature>
<organism evidence="10 11">
    <name type="scientific">Microdochium trichocladiopsis</name>
    <dbReference type="NCBI Taxonomy" id="1682393"/>
    <lineage>
        <taxon>Eukaryota</taxon>
        <taxon>Fungi</taxon>
        <taxon>Dikarya</taxon>
        <taxon>Ascomycota</taxon>
        <taxon>Pezizomycotina</taxon>
        <taxon>Sordariomycetes</taxon>
        <taxon>Xylariomycetidae</taxon>
        <taxon>Xylariales</taxon>
        <taxon>Microdochiaceae</taxon>
        <taxon>Microdochium</taxon>
    </lineage>
</organism>
<evidence type="ECO:0000256" key="2">
    <source>
        <dbReference type="ARBA" id="ARBA00022737"/>
    </source>
</evidence>
<feature type="domain" description="C2H2-type" evidence="9">
    <location>
        <begin position="249"/>
        <end position="268"/>
    </location>
</feature>
<evidence type="ECO:0000256" key="3">
    <source>
        <dbReference type="ARBA" id="ARBA00022771"/>
    </source>
</evidence>
<dbReference type="GO" id="GO:0008270">
    <property type="term" value="F:zinc ion binding"/>
    <property type="evidence" value="ECO:0007669"/>
    <property type="project" value="UniProtKB-KW"/>
</dbReference>
<gene>
    <name evidence="10" type="ORF">B0I36DRAFT_367509</name>
</gene>
<keyword evidence="1" id="KW-0479">Metal-binding</keyword>
<evidence type="ECO:0000256" key="6">
    <source>
        <dbReference type="ARBA" id="ARBA00023163"/>
    </source>
</evidence>
<keyword evidence="3 7" id="KW-0863">Zinc-finger</keyword>
<evidence type="ECO:0000313" key="10">
    <source>
        <dbReference type="EMBL" id="KAH7021064.1"/>
    </source>
</evidence>
<keyword evidence="11" id="KW-1185">Reference proteome</keyword>
<feature type="compositionally biased region" description="Low complexity" evidence="8">
    <location>
        <begin position="1"/>
        <end position="13"/>
    </location>
</feature>
<dbReference type="GO" id="GO:0000981">
    <property type="term" value="F:DNA-binding transcription factor activity, RNA polymerase II-specific"/>
    <property type="evidence" value="ECO:0007669"/>
    <property type="project" value="TreeGrafter"/>
</dbReference>
<dbReference type="GeneID" id="70189025"/>
<dbReference type="OrthoDB" id="6910977at2759"/>
<dbReference type="SUPFAM" id="SSF57667">
    <property type="entry name" value="beta-beta-alpha zinc fingers"/>
    <property type="match status" value="2"/>
</dbReference>
<evidence type="ECO:0000256" key="1">
    <source>
        <dbReference type="ARBA" id="ARBA00022723"/>
    </source>
</evidence>
<name>A0A9P8XVT0_9PEZI</name>
<dbReference type="InterPro" id="IPR050329">
    <property type="entry name" value="GLI_C2H2-zinc-finger"/>
</dbReference>
<evidence type="ECO:0000256" key="7">
    <source>
        <dbReference type="PROSITE-ProRule" id="PRU00042"/>
    </source>
</evidence>
<keyword evidence="2" id="KW-0677">Repeat</keyword>
<feature type="region of interest" description="Disordered" evidence="8">
    <location>
        <begin position="152"/>
        <end position="177"/>
    </location>
</feature>
<evidence type="ECO:0000256" key="4">
    <source>
        <dbReference type="ARBA" id="ARBA00022833"/>
    </source>
</evidence>
<dbReference type="InterPro" id="IPR036236">
    <property type="entry name" value="Znf_C2H2_sf"/>
</dbReference>
<proteinExistence type="predicted"/>
<feature type="region of interest" description="Disordered" evidence="8">
    <location>
        <begin position="1"/>
        <end position="26"/>
    </location>
</feature>
<dbReference type="PANTHER" id="PTHR19818:SF149">
    <property type="entry name" value="C2H2-TYPE DOMAIN-CONTAINING PROTEIN"/>
    <property type="match status" value="1"/>
</dbReference>
<accession>A0A9P8XVT0</accession>
<dbReference type="AlphaFoldDB" id="A0A9P8XVT0"/>
<dbReference type="SMART" id="SM00355">
    <property type="entry name" value="ZnF_C2H2"/>
    <property type="match status" value="3"/>
</dbReference>
<dbReference type="InterPro" id="IPR013087">
    <property type="entry name" value="Znf_C2H2_type"/>
</dbReference>
<dbReference type="PROSITE" id="PS00028">
    <property type="entry name" value="ZINC_FINGER_C2H2_1"/>
    <property type="match status" value="2"/>
</dbReference>
<evidence type="ECO:0000256" key="5">
    <source>
        <dbReference type="ARBA" id="ARBA00023015"/>
    </source>
</evidence>
<dbReference type="FunFam" id="3.30.160.60:FF:000032">
    <property type="entry name" value="Krueppel-like factor 4"/>
    <property type="match status" value="1"/>
</dbReference>
<dbReference type="GO" id="GO:0000978">
    <property type="term" value="F:RNA polymerase II cis-regulatory region sequence-specific DNA binding"/>
    <property type="evidence" value="ECO:0007669"/>
    <property type="project" value="TreeGrafter"/>
</dbReference>
<keyword evidence="4" id="KW-0862">Zinc</keyword>